<dbReference type="STRING" id="1817772.A2527_06670"/>
<sequence length="255" mass="29501">MRKNLLLGLVCCLLGTTNSLAEGYPGQIRGGLELRYEHRNRQSQQITGYSELTYHQDDRGRLIERLKNRKPDGEVFQEKESLFSAGAVQLLEYRETDYRRDWHILDRFNGGKISSQISLGGQKMEFIQAQEVGMVIFEELTLYLQKHLNELTREPLRFTLYLPQLAFDLKKNNLPQSMARLAVEARVEKQFKEQTPLGEAELIEILVKPTNPLLLALMPAEKISFHFTYFSKAPQYLYRFSEAQTESSLAQVKLP</sequence>
<dbReference type="AlphaFoldDB" id="A0A1F6GBN7"/>
<organism evidence="2 3">
    <name type="scientific">Candidatus Lambdaproteobacteria bacterium RIFOXYD2_FULL_50_16</name>
    <dbReference type="NCBI Taxonomy" id="1817772"/>
    <lineage>
        <taxon>Bacteria</taxon>
        <taxon>Pseudomonadati</taxon>
        <taxon>Pseudomonadota</taxon>
        <taxon>Candidatus Lambdaproteobacteria</taxon>
    </lineage>
</organism>
<evidence type="ECO:0000313" key="2">
    <source>
        <dbReference type="EMBL" id="OGG95509.1"/>
    </source>
</evidence>
<dbReference type="Proteomes" id="UP000178449">
    <property type="component" value="Unassembled WGS sequence"/>
</dbReference>
<feature type="chain" id="PRO_5009524640" description="DUF3108 domain-containing protein" evidence="1">
    <location>
        <begin position="22"/>
        <end position="255"/>
    </location>
</feature>
<protein>
    <recommendedName>
        <fullName evidence="4">DUF3108 domain-containing protein</fullName>
    </recommendedName>
</protein>
<evidence type="ECO:0008006" key="4">
    <source>
        <dbReference type="Google" id="ProtNLM"/>
    </source>
</evidence>
<accession>A0A1F6GBN7</accession>
<gene>
    <name evidence="2" type="ORF">A2527_06670</name>
</gene>
<evidence type="ECO:0000313" key="3">
    <source>
        <dbReference type="Proteomes" id="UP000178449"/>
    </source>
</evidence>
<reference evidence="2 3" key="1">
    <citation type="journal article" date="2016" name="Nat. Commun.">
        <title>Thousands of microbial genomes shed light on interconnected biogeochemical processes in an aquifer system.</title>
        <authorList>
            <person name="Anantharaman K."/>
            <person name="Brown C.T."/>
            <person name="Hug L.A."/>
            <person name="Sharon I."/>
            <person name="Castelle C.J."/>
            <person name="Probst A.J."/>
            <person name="Thomas B.C."/>
            <person name="Singh A."/>
            <person name="Wilkins M.J."/>
            <person name="Karaoz U."/>
            <person name="Brodie E.L."/>
            <person name="Williams K.H."/>
            <person name="Hubbard S.S."/>
            <person name="Banfield J.F."/>
        </authorList>
    </citation>
    <scope>NUCLEOTIDE SEQUENCE [LARGE SCALE GENOMIC DNA]</scope>
</reference>
<keyword evidence="1" id="KW-0732">Signal</keyword>
<evidence type="ECO:0000256" key="1">
    <source>
        <dbReference type="SAM" id="SignalP"/>
    </source>
</evidence>
<name>A0A1F6GBN7_9PROT</name>
<feature type="signal peptide" evidence="1">
    <location>
        <begin position="1"/>
        <end position="21"/>
    </location>
</feature>
<proteinExistence type="predicted"/>
<comment type="caution">
    <text evidence="2">The sequence shown here is derived from an EMBL/GenBank/DDBJ whole genome shotgun (WGS) entry which is preliminary data.</text>
</comment>
<dbReference type="EMBL" id="MFNE01000021">
    <property type="protein sequence ID" value="OGG95509.1"/>
    <property type="molecule type" value="Genomic_DNA"/>
</dbReference>